<dbReference type="AlphaFoldDB" id="A0A6A4S408"/>
<evidence type="ECO:0000313" key="1">
    <source>
        <dbReference type="EMBL" id="KAF0026908.1"/>
    </source>
</evidence>
<organism evidence="1 2">
    <name type="scientific">Scophthalmus maximus</name>
    <name type="common">Turbot</name>
    <name type="synonym">Psetta maxima</name>
    <dbReference type="NCBI Taxonomy" id="52904"/>
    <lineage>
        <taxon>Eukaryota</taxon>
        <taxon>Metazoa</taxon>
        <taxon>Chordata</taxon>
        <taxon>Craniata</taxon>
        <taxon>Vertebrata</taxon>
        <taxon>Euteleostomi</taxon>
        <taxon>Actinopterygii</taxon>
        <taxon>Neopterygii</taxon>
        <taxon>Teleostei</taxon>
        <taxon>Neoteleostei</taxon>
        <taxon>Acanthomorphata</taxon>
        <taxon>Carangaria</taxon>
        <taxon>Pleuronectiformes</taxon>
        <taxon>Pleuronectoidei</taxon>
        <taxon>Scophthalmidae</taxon>
        <taxon>Scophthalmus</taxon>
    </lineage>
</organism>
<proteinExistence type="predicted"/>
<name>A0A6A4S408_SCOMX</name>
<reference evidence="1 2" key="1">
    <citation type="submission" date="2019-06" db="EMBL/GenBank/DDBJ databases">
        <title>Draft genomes of female and male turbot (Scophthalmus maximus).</title>
        <authorList>
            <person name="Xu H."/>
            <person name="Xu X.-W."/>
            <person name="Shao C."/>
            <person name="Chen S."/>
        </authorList>
    </citation>
    <scope>NUCLEOTIDE SEQUENCE [LARGE SCALE GENOMIC DNA]</scope>
    <source>
        <strain evidence="1">Ysfricsl-2016a</strain>
        <tissue evidence="1">Blood</tissue>
    </source>
</reference>
<gene>
    <name evidence="1" type="ORF">F2P81_021645</name>
</gene>
<accession>A0A6A4S408</accession>
<comment type="caution">
    <text evidence="1">The sequence shown here is derived from an EMBL/GenBank/DDBJ whole genome shotgun (WGS) entry which is preliminary data.</text>
</comment>
<protein>
    <submittedName>
        <fullName evidence="1">Uncharacterized protein</fullName>
    </submittedName>
</protein>
<dbReference type="EMBL" id="VEVO01000019">
    <property type="protein sequence ID" value="KAF0026908.1"/>
    <property type="molecule type" value="Genomic_DNA"/>
</dbReference>
<sequence>MVEELLPAESFGSREIEAVTVNEASGRRGSIRREEEEEELTLSFLTVNEDSAMQVSATAADDNTLNFIITDERL</sequence>
<dbReference type="Proteomes" id="UP000438429">
    <property type="component" value="Unassembled WGS sequence"/>
</dbReference>
<evidence type="ECO:0000313" key="2">
    <source>
        <dbReference type="Proteomes" id="UP000438429"/>
    </source>
</evidence>